<dbReference type="Proteomes" id="UP000298264">
    <property type="component" value="Unassembled WGS sequence"/>
</dbReference>
<accession>A0A4R9LUJ8</accession>
<evidence type="ECO:0000313" key="3">
    <source>
        <dbReference type="Proteomes" id="UP000298264"/>
    </source>
</evidence>
<feature type="transmembrane region" description="Helical" evidence="1">
    <location>
        <begin position="74"/>
        <end position="91"/>
    </location>
</feature>
<protein>
    <submittedName>
        <fullName evidence="2">Uncharacterized protein</fullName>
    </submittedName>
</protein>
<keyword evidence="1" id="KW-0812">Transmembrane</keyword>
<organism evidence="2 3">
    <name type="scientific">Leptospira ilyithenensis</name>
    <dbReference type="NCBI Taxonomy" id="2484901"/>
    <lineage>
        <taxon>Bacteria</taxon>
        <taxon>Pseudomonadati</taxon>
        <taxon>Spirochaetota</taxon>
        <taxon>Spirochaetia</taxon>
        <taxon>Leptospirales</taxon>
        <taxon>Leptospiraceae</taxon>
        <taxon>Leptospira</taxon>
    </lineage>
</organism>
<dbReference type="EMBL" id="RQHV01000005">
    <property type="protein sequence ID" value="TGN14383.1"/>
    <property type="molecule type" value="Genomic_DNA"/>
</dbReference>
<comment type="caution">
    <text evidence="2">The sequence shown here is derived from an EMBL/GenBank/DDBJ whole genome shotgun (WGS) entry which is preliminary data.</text>
</comment>
<dbReference type="OrthoDB" id="9847557at2"/>
<keyword evidence="3" id="KW-1185">Reference proteome</keyword>
<keyword evidence="1" id="KW-0472">Membrane</keyword>
<sequence>MVFRLILIIAVTLFFSSKSPSITLANMEMGEVEIQETSEGEFFPKLESKNNLAYLPILYLLLSSLTFNRFRRSVLSFLYLIFFSIHMFRGPPSYPAFA</sequence>
<dbReference type="AlphaFoldDB" id="A0A4R9LUJ8"/>
<evidence type="ECO:0000256" key="1">
    <source>
        <dbReference type="SAM" id="Phobius"/>
    </source>
</evidence>
<reference evidence="2" key="1">
    <citation type="journal article" date="2019" name="PLoS Negl. Trop. Dis.">
        <title>Revisiting the worldwide diversity of Leptospira species in the environment.</title>
        <authorList>
            <person name="Vincent A.T."/>
            <person name="Schiettekatte O."/>
            <person name="Bourhy P."/>
            <person name="Veyrier F.J."/>
            <person name="Picardeau M."/>
        </authorList>
    </citation>
    <scope>NUCLEOTIDE SEQUENCE [LARGE SCALE GENOMIC DNA]</scope>
    <source>
        <strain evidence="2">201400974</strain>
    </source>
</reference>
<name>A0A4R9LUJ8_9LEPT</name>
<keyword evidence="1" id="KW-1133">Transmembrane helix</keyword>
<dbReference type="RefSeq" id="WP_135762700.1">
    <property type="nucleotide sequence ID" value="NZ_RQHV01000005.1"/>
</dbReference>
<evidence type="ECO:0000313" key="2">
    <source>
        <dbReference type="EMBL" id="TGN14383.1"/>
    </source>
</evidence>
<gene>
    <name evidence="2" type="ORF">EHS11_01730</name>
</gene>
<proteinExistence type="predicted"/>